<dbReference type="AlphaFoldDB" id="A0A1U7DFE6"/>
<dbReference type="STRING" id="1267768.BV394_02150"/>
<dbReference type="OrthoDB" id="7889018at2"/>
<dbReference type="NCBIfam" id="TIGR01913">
    <property type="entry name" value="bet_lambda"/>
    <property type="match status" value="1"/>
</dbReference>
<gene>
    <name evidence="1" type="ORF">BV394_02150</name>
</gene>
<proteinExistence type="predicted"/>
<accession>A0A1U7DFE6</accession>
<protein>
    <submittedName>
        <fullName evidence="1">Phage recombination protein Bet</fullName>
    </submittedName>
</protein>
<dbReference type="GO" id="GO:0003677">
    <property type="term" value="F:DNA binding"/>
    <property type="evidence" value="ECO:0007669"/>
    <property type="project" value="InterPro"/>
</dbReference>
<dbReference type="Proteomes" id="UP000187266">
    <property type="component" value="Chromosome"/>
</dbReference>
<evidence type="ECO:0000313" key="2">
    <source>
        <dbReference type="Proteomes" id="UP000187266"/>
    </source>
</evidence>
<dbReference type="RefSeq" id="WP_076978705.1">
    <property type="nucleotide sequence ID" value="NZ_CP019124.1"/>
</dbReference>
<accession>A0A2M9DGA4</accession>
<dbReference type="InterPro" id="IPR010183">
    <property type="entry name" value="Phage_lambda_Bet"/>
</dbReference>
<organism evidence="1 2">
    <name type="scientific">Brevirhabdus pacifica</name>
    <dbReference type="NCBI Taxonomy" id="1267768"/>
    <lineage>
        <taxon>Bacteria</taxon>
        <taxon>Pseudomonadati</taxon>
        <taxon>Pseudomonadota</taxon>
        <taxon>Alphaproteobacteria</taxon>
        <taxon>Rhodobacterales</taxon>
        <taxon>Paracoccaceae</taxon>
        <taxon>Brevirhabdus</taxon>
    </lineage>
</organism>
<sequence length="306" mass="34719">MSNAVTLSGYTPAQIRTIKQTVAKDTNETEFDLFMEACRSYGLDPFRKQIHAVVYSKDRPDRRKMSIIVSRDGLRVLAQRCRDYRPASEPAQIVHDEALAGPTNPKGIVSATVRLWKQDNRGEWYPVIGEAYWDEFAPVMDEWAFDKEAGKRQPTGRKTLDQSGNWAKMPIVMLTKCAESQALRAGWPDQFGNIYSEEEMERLKTDTTASEALHELEQAEREARVGGAGILMVFDDTMKLEKVPMGMVHDRCADFLRTATPEEAHVFRVRNEHALRDFWVHDKGAALEIKKLIEGKEADFKPGQAA</sequence>
<dbReference type="GO" id="GO:0006310">
    <property type="term" value="P:DNA recombination"/>
    <property type="evidence" value="ECO:0007669"/>
    <property type="project" value="InterPro"/>
</dbReference>
<dbReference type="EMBL" id="CP019124">
    <property type="protein sequence ID" value="APX88681.1"/>
    <property type="molecule type" value="Genomic_DNA"/>
</dbReference>
<keyword evidence="2" id="KW-1185">Reference proteome</keyword>
<dbReference type="InterPro" id="IPR018330">
    <property type="entry name" value="RecT_fam"/>
</dbReference>
<evidence type="ECO:0000313" key="1">
    <source>
        <dbReference type="EMBL" id="APX88681.1"/>
    </source>
</evidence>
<dbReference type="Pfam" id="PF03837">
    <property type="entry name" value="RecT"/>
    <property type="match status" value="1"/>
</dbReference>
<name>A0A1U7DFE6_9RHOB</name>
<reference evidence="1 2" key="1">
    <citation type="submission" date="2017-01" db="EMBL/GenBank/DDBJ databases">
        <title>Genomic analysis of Xuhuaishuia manganoxidans DY6-4.</title>
        <authorList>
            <person name="Wang X."/>
        </authorList>
    </citation>
    <scope>NUCLEOTIDE SEQUENCE [LARGE SCALE GENOMIC DNA]</scope>
    <source>
        <strain evidence="1 2">DY6-4</strain>
    </source>
</reference>